<keyword evidence="3" id="KW-0268">Exocytosis</keyword>
<dbReference type="EMBL" id="JASCZI010120980">
    <property type="protein sequence ID" value="MED6158520.1"/>
    <property type="molecule type" value="Genomic_DNA"/>
</dbReference>
<keyword evidence="2 3" id="KW-0813">Transport</keyword>
<dbReference type="Gene3D" id="1.20.1280.170">
    <property type="entry name" value="Exocyst complex component Exo70"/>
    <property type="match status" value="1"/>
</dbReference>
<comment type="similarity">
    <text evidence="1 3">Belongs to the EXO70 family.</text>
</comment>
<feature type="region of interest" description="Disordered" evidence="4">
    <location>
        <begin position="620"/>
        <end position="664"/>
    </location>
</feature>
<evidence type="ECO:0000313" key="6">
    <source>
        <dbReference type="EMBL" id="MED6158520.1"/>
    </source>
</evidence>
<feature type="compositionally biased region" description="Pro residues" evidence="4">
    <location>
        <begin position="15"/>
        <end position="30"/>
    </location>
</feature>
<reference evidence="6 7" key="1">
    <citation type="journal article" date="2023" name="Plants (Basel)">
        <title>Bridging the Gap: Combining Genomics and Transcriptomics Approaches to Understand Stylosanthes scabra, an Orphan Legume from the Brazilian Caatinga.</title>
        <authorList>
            <person name="Ferreira-Neto J.R.C."/>
            <person name="da Silva M.D."/>
            <person name="Binneck E."/>
            <person name="de Melo N.F."/>
            <person name="da Silva R.H."/>
            <person name="de Melo A.L.T.M."/>
            <person name="Pandolfi V."/>
            <person name="Bustamante F.O."/>
            <person name="Brasileiro-Vidal A.C."/>
            <person name="Benko-Iseppon A.M."/>
        </authorList>
    </citation>
    <scope>NUCLEOTIDE SEQUENCE [LARGE SCALE GENOMIC DNA]</scope>
    <source>
        <tissue evidence="6">Leaves</tissue>
    </source>
</reference>
<organism evidence="6 7">
    <name type="scientific">Stylosanthes scabra</name>
    <dbReference type="NCBI Taxonomy" id="79078"/>
    <lineage>
        <taxon>Eukaryota</taxon>
        <taxon>Viridiplantae</taxon>
        <taxon>Streptophyta</taxon>
        <taxon>Embryophyta</taxon>
        <taxon>Tracheophyta</taxon>
        <taxon>Spermatophyta</taxon>
        <taxon>Magnoliopsida</taxon>
        <taxon>eudicotyledons</taxon>
        <taxon>Gunneridae</taxon>
        <taxon>Pentapetalae</taxon>
        <taxon>rosids</taxon>
        <taxon>fabids</taxon>
        <taxon>Fabales</taxon>
        <taxon>Fabaceae</taxon>
        <taxon>Papilionoideae</taxon>
        <taxon>50 kb inversion clade</taxon>
        <taxon>dalbergioids sensu lato</taxon>
        <taxon>Dalbergieae</taxon>
        <taxon>Pterocarpus clade</taxon>
        <taxon>Stylosanthes</taxon>
    </lineage>
</organism>
<name>A0ABU6UBA1_9FABA</name>
<dbReference type="Pfam" id="PF20669">
    <property type="entry name" value="Exo70_N"/>
    <property type="match status" value="1"/>
</dbReference>
<feature type="region of interest" description="Disordered" evidence="4">
    <location>
        <begin position="1"/>
        <end position="30"/>
    </location>
</feature>
<proteinExistence type="inferred from homology"/>
<accession>A0ABU6UBA1</accession>
<keyword evidence="3" id="KW-0653">Protein transport</keyword>
<dbReference type="Proteomes" id="UP001341840">
    <property type="component" value="Unassembled WGS sequence"/>
</dbReference>
<feature type="compositionally biased region" description="Low complexity" evidence="4">
    <location>
        <begin position="624"/>
        <end position="641"/>
    </location>
</feature>
<keyword evidence="7" id="KW-1185">Reference proteome</keyword>
<comment type="caution">
    <text evidence="6">The sequence shown here is derived from an EMBL/GenBank/DDBJ whole genome shotgun (WGS) entry which is preliminary data.</text>
</comment>
<evidence type="ECO:0000256" key="3">
    <source>
        <dbReference type="RuleBase" id="RU365026"/>
    </source>
</evidence>
<evidence type="ECO:0000256" key="2">
    <source>
        <dbReference type="ARBA" id="ARBA00022448"/>
    </source>
</evidence>
<comment type="function">
    <text evidence="3">Component of the exocyst complex.</text>
</comment>
<gene>
    <name evidence="6" type="ORF">PIB30_033449</name>
</gene>
<evidence type="ECO:0000256" key="4">
    <source>
        <dbReference type="SAM" id="MobiDB-lite"/>
    </source>
</evidence>
<dbReference type="PANTHER" id="PTHR12542:SF17">
    <property type="entry name" value="EXOCYST SUBUNIT EXO70 FAMILY PROTEIN"/>
    <property type="match status" value="1"/>
</dbReference>
<dbReference type="PANTHER" id="PTHR12542">
    <property type="entry name" value="EXOCYST COMPLEX PROTEIN EXO70"/>
    <property type="match status" value="1"/>
</dbReference>
<dbReference type="Pfam" id="PF03081">
    <property type="entry name" value="Exo70_C"/>
    <property type="match status" value="1"/>
</dbReference>
<protein>
    <recommendedName>
        <fullName evidence="3">Exocyst subunit Exo70 family protein</fullName>
    </recommendedName>
</protein>
<dbReference type="InterPro" id="IPR046364">
    <property type="entry name" value="Exo70_C"/>
</dbReference>
<dbReference type="SUPFAM" id="SSF74788">
    <property type="entry name" value="Cullin repeat-like"/>
    <property type="match status" value="1"/>
</dbReference>
<evidence type="ECO:0000256" key="1">
    <source>
        <dbReference type="ARBA" id="ARBA00006756"/>
    </source>
</evidence>
<feature type="domain" description="Exocyst complex subunit Exo70 C-terminal" evidence="5">
    <location>
        <begin position="250"/>
        <end position="614"/>
    </location>
</feature>
<evidence type="ECO:0000313" key="7">
    <source>
        <dbReference type="Proteomes" id="UP001341840"/>
    </source>
</evidence>
<dbReference type="InterPro" id="IPR004140">
    <property type="entry name" value="Exo70"/>
</dbReference>
<evidence type="ECO:0000259" key="5">
    <source>
        <dbReference type="Pfam" id="PF03081"/>
    </source>
</evidence>
<sequence>MPRKGMRSIFFKPSPNNPPRHSLPPPPPSPLRTFSDTLMQENIHTAESLITKWDFYDNNSVNPRHSNSTPLFSGTRQHAKQYINAVKGLQSAMKYLVAQEPSSADLLRAQSLMQIAMKTLEREFHQILKANRDYLDPETVSNHSETVSNRSSTDFRNSFSDFDEIVSDDEFRLAGEGVADAERASMLAVNDLKAVADCMISTGYGRECVKIYVLVRKSIVDEALYNLGVEQLSFSRLQKMDWEVVELKIKHWLNAVKVAVGTLFNGERILCDSVFAATAPEKRIAESSFAEIVRDGAMMLLGFPEMVAKCKKTPEKMFKTLDMYEAISENWPQIESIFSFESTANVRTQAVTSLVKLGDAVRTMLSDFESAIQKEPCKTTTPGGGVHPLTRYVLNYLSLLADYSSVLVDIIADYPQSPLPESFYRSTIHEDSTSSSFSSTLPPSAISERIAWLILVVFCKLDVKAERYKDVALSYLFLANNMHYVVEKVRKSNLGFLLGEEWLAKHEAKTKEYVAKYERVGWSTVLASLPENPSADITAEQAKACFVSFNAAFHEACAKQSGWIVPDPELRDEIKGSITWKLVSKYGEFYEKNRVGSDSVLRFVPEDIGNQLSDILCGIEDSSRGSSHPSTTRSSRRSNGSVDAALSEETSSSGLRPSGKRIGT</sequence>
<dbReference type="InterPro" id="IPR016159">
    <property type="entry name" value="Cullin_repeat-like_dom_sf"/>
</dbReference>